<comment type="caution">
    <text evidence="2">The sequence shown here is derived from an EMBL/GenBank/DDBJ whole genome shotgun (WGS) entry which is preliminary data.</text>
</comment>
<name>A0A2N5WEU4_LACLL</name>
<keyword evidence="1" id="KW-0732">Signal</keyword>
<dbReference type="Gene3D" id="2.60.120.200">
    <property type="match status" value="1"/>
</dbReference>
<protein>
    <recommendedName>
        <fullName evidence="4">Cell surface protein</fullName>
    </recommendedName>
</protein>
<evidence type="ECO:0000313" key="2">
    <source>
        <dbReference type="EMBL" id="PLW60753.1"/>
    </source>
</evidence>
<dbReference type="Proteomes" id="UP000234865">
    <property type="component" value="Unassembled WGS sequence"/>
</dbReference>
<feature type="chain" id="PRO_5015008580" description="Cell surface protein" evidence="1">
    <location>
        <begin position="40"/>
        <end position="590"/>
    </location>
</feature>
<gene>
    <name evidence="2" type="ORF">CYU10_001796</name>
</gene>
<evidence type="ECO:0000313" key="3">
    <source>
        <dbReference type="Proteomes" id="UP000234865"/>
    </source>
</evidence>
<organism evidence="2 3">
    <name type="scientific">Lactococcus lactis subsp. lactis</name>
    <name type="common">Streptococcus lactis</name>
    <dbReference type="NCBI Taxonomy" id="1360"/>
    <lineage>
        <taxon>Bacteria</taxon>
        <taxon>Bacillati</taxon>
        <taxon>Bacillota</taxon>
        <taxon>Bacilli</taxon>
        <taxon>Lactobacillales</taxon>
        <taxon>Streptococcaceae</taxon>
        <taxon>Lactococcus</taxon>
    </lineage>
</organism>
<reference evidence="3" key="1">
    <citation type="submission" date="2016-08" db="EMBL/GenBank/DDBJ databases">
        <title>Comparative genomics of Lactococcus lactis strain WFLU12 isolated from the gastrointestinal tract of wild olive flounder (Paralichythys olivaceus).</title>
        <authorList>
            <person name="Nguyen T.L."/>
            <person name="Kim D.-H."/>
        </authorList>
    </citation>
    <scope>NUCLEOTIDE SEQUENCE [LARGE SCALE GENOMIC DNA]</scope>
    <source>
        <strain evidence="3">WFLU12</strain>
    </source>
</reference>
<feature type="signal peptide" evidence="1">
    <location>
        <begin position="1"/>
        <end position="39"/>
    </location>
</feature>
<evidence type="ECO:0000256" key="1">
    <source>
        <dbReference type="SAM" id="SignalP"/>
    </source>
</evidence>
<dbReference type="RefSeq" id="WP_095586791.1">
    <property type="nucleotide sequence ID" value="NZ_PKRZ01000001.1"/>
</dbReference>
<dbReference type="EMBL" id="PKRZ01000001">
    <property type="protein sequence ID" value="PLW60753.1"/>
    <property type="molecule type" value="Genomic_DNA"/>
</dbReference>
<evidence type="ECO:0008006" key="4">
    <source>
        <dbReference type="Google" id="ProtNLM"/>
    </source>
</evidence>
<sequence length="590" mass="60478" precursor="true">MVTLKNLLKKSTNLGANALLLVSTLLPTLGILPTQTATAATNAPTTGAQALQPTVYDTYDTGNHTYSGEQNNVSYYNLGGNDSPTIAGNWFNLVNNHQSKVGFAVFKGAVNTSQSFTLKATMKIQGTALVGASFTDAGDSLGFILTPSSASTLQQNIPNATGPNLGITGLSNTYFLGRDLYFNSGSSLDGNSGYLGLGWQNGGSNESVIRNTLLNGTLNPAAYSSGNGMSNNDQIATTNGQAWQVAPDDNYTLGVNSGVPATVQEPIEISWAPDAVSTAPAGYNSGTLSYRQVSQTTSNGALIGASNVNGGPNGYVLTTRVNLQTSMTIGYVGATGGNYGNLSISLNGASGTLPRGTQNATVNYINAVTGKKVKVLPSSTIIANVGDRLGVAAPGGATSSSPGLPGVYKYSAPVLPSGYTAFSKVTYGGTFNSNGVLSGDVQTDPNDSTNTTGTLTVANIDANTASSTNVINIYYTPQTITSHVYQALAPNTPGSYSLTDAQIKTLGGTDFAGFTSSTGTIGWSGNPGLGSQVIGSNLSGLTSSTPLSMIGSTDGGYTYPTLTIPAGYSLDKIYYQNTDNTWTTYQGTAG</sequence>
<proteinExistence type="predicted"/>
<accession>A0A2N5WEU4</accession>
<dbReference type="AlphaFoldDB" id="A0A2N5WEU4"/>